<dbReference type="PANTHER" id="PTHR30336:SF4">
    <property type="entry name" value="ENVELOPE BIOGENESIS FACTOR ELYC"/>
    <property type="match status" value="1"/>
</dbReference>
<dbReference type="AlphaFoldDB" id="A0A1G7C5Y4"/>
<organism evidence="3 4">
    <name type="scientific">Dyadobacter soli</name>
    <dbReference type="NCBI Taxonomy" id="659014"/>
    <lineage>
        <taxon>Bacteria</taxon>
        <taxon>Pseudomonadati</taxon>
        <taxon>Bacteroidota</taxon>
        <taxon>Cytophagia</taxon>
        <taxon>Cytophagales</taxon>
        <taxon>Spirosomataceae</taxon>
        <taxon>Dyadobacter</taxon>
    </lineage>
</organism>
<keyword evidence="1" id="KW-0472">Membrane</keyword>
<gene>
    <name evidence="3" type="ORF">SAMN04487996_104394</name>
</gene>
<name>A0A1G7C5Y4_9BACT</name>
<feature type="domain" description="DUF218" evidence="2">
    <location>
        <begin position="80"/>
        <end position="246"/>
    </location>
</feature>
<keyword evidence="1" id="KW-1133">Transmembrane helix</keyword>
<dbReference type="InterPro" id="IPR051599">
    <property type="entry name" value="Cell_Envelope_Assoc"/>
</dbReference>
<dbReference type="Gene3D" id="3.40.50.620">
    <property type="entry name" value="HUPs"/>
    <property type="match status" value="1"/>
</dbReference>
<protein>
    <submittedName>
        <fullName evidence="3">Uncharacterized SAM-binding protein YcdF, DUF218 family</fullName>
    </submittedName>
</protein>
<keyword evidence="1" id="KW-0812">Transmembrane</keyword>
<dbReference type="GO" id="GO:0043164">
    <property type="term" value="P:Gram-negative-bacterium-type cell wall biogenesis"/>
    <property type="evidence" value="ECO:0007669"/>
    <property type="project" value="TreeGrafter"/>
</dbReference>
<accession>A0A1G7C5Y4</accession>
<evidence type="ECO:0000256" key="1">
    <source>
        <dbReference type="SAM" id="Phobius"/>
    </source>
</evidence>
<feature type="transmembrane region" description="Helical" evidence="1">
    <location>
        <begin position="37"/>
        <end position="55"/>
    </location>
</feature>
<dbReference type="Proteomes" id="UP000198748">
    <property type="component" value="Unassembled WGS sequence"/>
</dbReference>
<evidence type="ECO:0000259" key="2">
    <source>
        <dbReference type="Pfam" id="PF02698"/>
    </source>
</evidence>
<dbReference type="EMBL" id="FNAN01000004">
    <property type="protein sequence ID" value="SDE34086.1"/>
    <property type="molecule type" value="Genomic_DNA"/>
</dbReference>
<feature type="transmembrane region" description="Helical" evidence="1">
    <location>
        <begin position="12"/>
        <end position="28"/>
    </location>
</feature>
<dbReference type="Pfam" id="PF02698">
    <property type="entry name" value="DUF218"/>
    <property type="match status" value="1"/>
</dbReference>
<dbReference type="InterPro" id="IPR003848">
    <property type="entry name" value="DUF218"/>
</dbReference>
<proteinExistence type="predicted"/>
<dbReference type="InterPro" id="IPR014729">
    <property type="entry name" value="Rossmann-like_a/b/a_fold"/>
</dbReference>
<dbReference type="CDD" id="cd06259">
    <property type="entry name" value="YdcF-like"/>
    <property type="match status" value="1"/>
</dbReference>
<evidence type="ECO:0000313" key="3">
    <source>
        <dbReference type="EMBL" id="SDE34086.1"/>
    </source>
</evidence>
<reference evidence="4" key="1">
    <citation type="submission" date="2016-10" db="EMBL/GenBank/DDBJ databases">
        <authorList>
            <person name="Varghese N."/>
            <person name="Submissions S."/>
        </authorList>
    </citation>
    <scope>NUCLEOTIDE SEQUENCE [LARGE SCALE GENOMIC DNA]</scope>
    <source>
        <strain evidence="4">DSM 25329</strain>
    </source>
</reference>
<dbReference type="GO" id="GO:0005886">
    <property type="term" value="C:plasma membrane"/>
    <property type="evidence" value="ECO:0007669"/>
    <property type="project" value="TreeGrafter"/>
</dbReference>
<keyword evidence="4" id="KW-1185">Reference proteome</keyword>
<dbReference type="GO" id="GO:0000270">
    <property type="term" value="P:peptidoglycan metabolic process"/>
    <property type="evidence" value="ECO:0007669"/>
    <property type="project" value="TreeGrafter"/>
</dbReference>
<dbReference type="PANTHER" id="PTHR30336">
    <property type="entry name" value="INNER MEMBRANE PROTEIN, PROBABLE PERMEASE"/>
    <property type="match status" value="1"/>
</dbReference>
<dbReference type="OrthoDB" id="9782395at2"/>
<sequence>MFYFLSKAIDFLIMPLSVVFFILIYSFFTKSDRRRKLSVGMVIVLLGLASNSYLVTKAINAWEAKFLNPDEVKGTYDVGILLSGGLISTTTPRQERPAMGNHGDRVLQAYLLYKHGKIRKILITGTSGEMLMAKRQGETRQAASLLVSWGVPANDIVFEEMARNTHENAVYSRRILNKMFPSGKYLLITSAFHMRRSAGCFEKIGIDTDPFPADFRGGYNKFDLQDLIPDPNAFMQFCKLWHEFVGYVAYKAVGYC</sequence>
<evidence type="ECO:0000313" key="4">
    <source>
        <dbReference type="Proteomes" id="UP000198748"/>
    </source>
</evidence>